<sequence>MQWSIYILVISLVLIEQAWGTQPVPIRPGEADQAYQRGVRLQQEGRLAEAIEAFRSTLRLAPTRAFVYVKLKEAYGRGRTGDQVGTELKAKADQDGADFVSWNLLGVLYAKQGRWAEAIAALERTVQIQPADVDAWTNLGWLSSELKQSQKAREAFRRALALDSAYGRAHAGLAGLYAETEGEYDKAIEEYRLALAAEPGNSDYLYDMGWVYYRKGMTDDALKILTEASTLSPDDPAGRTKIGWARLRRKEYQVAIEEFERALRAQPEYTFARFGLARALQAEGNDDAAVVEYKRAWREANNDVYLLYLVRLYLQRNLWAVFLAVIFTAGLTLVWLIRRRRLPQDPQATFGK</sequence>
<feature type="repeat" description="TPR" evidence="1">
    <location>
        <begin position="99"/>
        <end position="132"/>
    </location>
</feature>
<dbReference type="SMART" id="SM00028">
    <property type="entry name" value="TPR"/>
    <property type="match status" value="7"/>
</dbReference>
<evidence type="ECO:0000313" key="3">
    <source>
        <dbReference type="EMBL" id="CBE68234.1"/>
    </source>
</evidence>
<dbReference type="STRING" id="671143.DAMO_1174"/>
<dbReference type="PANTHER" id="PTHR12558:SF13">
    <property type="entry name" value="CELL DIVISION CYCLE PROTEIN 27 HOMOLOG"/>
    <property type="match status" value="1"/>
</dbReference>
<dbReference type="Gene3D" id="1.25.40.10">
    <property type="entry name" value="Tetratricopeptide repeat domain"/>
    <property type="match status" value="3"/>
</dbReference>
<dbReference type="Pfam" id="PF13424">
    <property type="entry name" value="TPR_12"/>
    <property type="match status" value="1"/>
</dbReference>
<feature type="repeat" description="TPR" evidence="1">
    <location>
        <begin position="202"/>
        <end position="235"/>
    </location>
</feature>
<keyword evidence="2" id="KW-1133">Transmembrane helix</keyword>
<feature type="transmembrane region" description="Helical" evidence="2">
    <location>
        <begin position="318"/>
        <end position="337"/>
    </location>
</feature>
<proteinExistence type="predicted"/>
<dbReference type="PROSITE" id="PS50005">
    <property type="entry name" value="TPR"/>
    <property type="match status" value="5"/>
</dbReference>
<dbReference type="InterPro" id="IPR019734">
    <property type="entry name" value="TPR_rpt"/>
</dbReference>
<keyword evidence="2" id="KW-0812">Transmembrane</keyword>
<gene>
    <name evidence="3" type="ORF">DAMO_1174</name>
</gene>
<keyword evidence="1" id="KW-0802">TPR repeat</keyword>
<evidence type="ECO:0000256" key="1">
    <source>
        <dbReference type="PROSITE-ProRule" id="PRU00339"/>
    </source>
</evidence>
<dbReference type="PANTHER" id="PTHR12558">
    <property type="entry name" value="CELL DIVISION CYCLE 16,23,27"/>
    <property type="match status" value="1"/>
</dbReference>
<keyword evidence="2" id="KW-0472">Membrane</keyword>
<dbReference type="Proteomes" id="UP000006898">
    <property type="component" value="Chromosome"/>
</dbReference>
<dbReference type="EMBL" id="FP565575">
    <property type="protein sequence ID" value="CBE68234.1"/>
    <property type="molecule type" value="Genomic_DNA"/>
</dbReference>
<dbReference type="eggNOG" id="COG0457">
    <property type="taxonomic scope" value="Bacteria"/>
</dbReference>
<protein>
    <submittedName>
        <fullName evidence="3">Uncharacterized protein</fullName>
    </submittedName>
</protein>
<dbReference type="SUPFAM" id="SSF48452">
    <property type="entry name" value="TPR-like"/>
    <property type="match status" value="1"/>
</dbReference>
<dbReference type="Pfam" id="PF14559">
    <property type="entry name" value="TPR_19"/>
    <property type="match status" value="2"/>
</dbReference>
<organism evidence="3 4">
    <name type="scientific">Methylomirabilis oxygeniifera</name>
    <dbReference type="NCBI Taxonomy" id="671143"/>
    <lineage>
        <taxon>Bacteria</taxon>
        <taxon>Candidatus Methylomirabilota</taxon>
        <taxon>Candidatus Methylomirabilia</taxon>
        <taxon>Candidatus Methylomirabilales</taxon>
        <taxon>Candidatus Methylomirabilaceae</taxon>
        <taxon>Candidatus Methylomirabilis</taxon>
    </lineage>
</organism>
<reference evidence="3 4" key="1">
    <citation type="journal article" date="2010" name="Nature">
        <title>Nitrite-driven anaerobic methane oxidation by oxygenic bacteria.</title>
        <authorList>
            <person name="Ettwig K.F."/>
            <person name="Butler M.K."/>
            <person name="Le Paslier D."/>
            <person name="Pelletier E."/>
            <person name="Mangenot S."/>
            <person name="Kuypers M.M.M."/>
            <person name="Schreiber F."/>
            <person name="Dutilh B.E."/>
            <person name="Zedelius J."/>
            <person name="de Beer D."/>
            <person name="Gloerich J."/>
            <person name="Wessels H.J.C.T."/>
            <person name="van Allen T."/>
            <person name="Luesken F."/>
            <person name="Wu M."/>
            <person name="van de Pas-Schoonen K.T."/>
            <person name="Op den Camp H.J.M."/>
            <person name="Janssen-Megens E.M."/>
            <person name="Francoijs K-J."/>
            <person name="Stunnenberg H."/>
            <person name="Weissenbach J."/>
            <person name="Jetten M.S.M."/>
            <person name="Strous M."/>
        </authorList>
    </citation>
    <scope>NUCLEOTIDE SEQUENCE [LARGE SCALE GENOMIC DNA]</scope>
</reference>
<dbReference type="InterPro" id="IPR011990">
    <property type="entry name" value="TPR-like_helical_dom_sf"/>
</dbReference>
<dbReference type="AlphaFoldDB" id="D5MEQ5"/>
<evidence type="ECO:0000313" key="4">
    <source>
        <dbReference type="Proteomes" id="UP000006898"/>
    </source>
</evidence>
<feature type="repeat" description="TPR" evidence="1">
    <location>
        <begin position="133"/>
        <end position="166"/>
    </location>
</feature>
<name>D5MEQ5_METO1</name>
<evidence type="ECO:0000256" key="2">
    <source>
        <dbReference type="SAM" id="Phobius"/>
    </source>
</evidence>
<feature type="repeat" description="TPR" evidence="1">
    <location>
        <begin position="31"/>
        <end position="64"/>
    </location>
</feature>
<dbReference type="KEGG" id="mox:DAMO_1174"/>
<feature type="repeat" description="TPR" evidence="1">
    <location>
        <begin position="236"/>
        <end position="269"/>
    </location>
</feature>
<accession>D5MEQ5</accession>
<dbReference type="HOGENOM" id="CLU_930053_0_0_0"/>